<accession>A0A7L5A258</accession>
<dbReference type="EMBL" id="VTWU01000003">
    <property type="protein sequence ID" value="KAA9333477.1"/>
    <property type="molecule type" value="Genomic_DNA"/>
</dbReference>
<organism evidence="1 2">
    <name type="scientific">Hymenobacter busanensis</name>
    <dbReference type="NCBI Taxonomy" id="2607656"/>
    <lineage>
        <taxon>Bacteria</taxon>
        <taxon>Pseudomonadati</taxon>
        <taxon>Bacteroidota</taxon>
        <taxon>Cytophagia</taxon>
        <taxon>Cytophagales</taxon>
        <taxon>Hymenobacteraceae</taxon>
        <taxon>Hymenobacter</taxon>
    </lineage>
</organism>
<keyword evidence="2" id="KW-1185">Reference proteome</keyword>
<protein>
    <submittedName>
        <fullName evidence="1">Uncharacterized protein</fullName>
    </submittedName>
</protein>
<name>A0A7L5A258_9BACT</name>
<dbReference type="AlphaFoldDB" id="A0A7L5A258"/>
<evidence type="ECO:0000313" key="2">
    <source>
        <dbReference type="Proteomes" id="UP000326380"/>
    </source>
</evidence>
<gene>
    <name evidence="1" type="ORF">F0P96_10945</name>
</gene>
<dbReference type="RefSeq" id="WP_151078898.1">
    <property type="nucleotide sequence ID" value="NZ_CP047647.1"/>
</dbReference>
<comment type="caution">
    <text evidence="1">The sequence shown here is derived from an EMBL/GenBank/DDBJ whole genome shotgun (WGS) entry which is preliminary data.</text>
</comment>
<sequence length="199" mass="21970">MIHTALANNISNKLKLNIGGTGNNVTLQENAPGPGLKEVTIRGLPNLSSAYTLDKSNIRNLYLKKSQPNINCGCDGLISVTTDDPNPKTVTIFCDLKSTKLRPNDYEPQLISSYLKIEHIKQLATIFENIDCTTQSTFTIFYLKSGSGRITKTSVRPGAGYEISTTSFTHTNFNTRRIILVAFERTHGNKIHISKLLSP</sequence>
<reference evidence="1 2" key="1">
    <citation type="submission" date="2019-09" db="EMBL/GenBank/DDBJ databases">
        <title>Genome sequence of Hymenobacter sp. M3.</title>
        <authorList>
            <person name="Srinivasan S."/>
        </authorList>
    </citation>
    <scope>NUCLEOTIDE SEQUENCE [LARGE SCALE GENOMIC DNA]</scope>
    <source>
        <strain evidence="1 2">M3</strain>
    </source>
</reference>
<proteinExistence type="predicted"/>
<evidence type="ECO:0000313" key="1">
    <source>
        <dbReference type="EMBL" id="KAA9333477.1"/>
    </source>
</evidence>
<dbReference type="Proteomes" id="UP000326380">
    <property type="component" value="Unassembled WGS sequence"/>
</dbReference>